<reference evidence="1" key="1">
    <citation type="submission" date="2022-08" db="EMBL/GenBank/DDBJ databases">
        <authorList>
            <person name="Giroux E."/>
            <person name="Giroux E."/>
        </authorList>
    </citation>
    <scope>NUCLEOTIDE SEQUENCE</scope>
    <source>
        <strain evidence="1">H1091258</strain>
    </source>
</reference>
<comment type="caution">
    <text evidence="1">The sequence shown here is derived from an EMBL/GenBank/DDBJ whole genome shotgun (WGS) entry which is preliminary data.</text>
</comment>
<keyword evidence="2" id="KW-1185">Reference proteome</keyword>
<gene>
    <name evidence="1" type="ORF">CGXH109_LOCUS2975</name>
</gene>
<dbReference type="EMBL" id="CAMGZC010000010">
    <property type="protein sequence ID" value="CAI0641309.1"/>
    <property type="molecule type" value="Genomic_DNA"/>
</dbReference>
<proteinExistence type="predicted"/>
<accession>A0A9W4W6U6</accession>
<organism evidence="1 2">
    <name type="scientific">Colletotrichum noveboracense</name>
    <dbReference type="NCBI Taxonomy" id="2664923"/>
    <lineage>
        <taxon>Eukaryota</taxon>
        <taxon>Fungi</taxon>
        <taxon>Dikarya</taxon>
        <taxon>Ascomycota</taxon>
        <taxon>Pezizomycotina</taxon>
        <taxon>Sordariomycetes</taxon>
        <taxon>Hypocreomycetidae</taxon>
        <taxon>Glomerellales</taxon>
        <taxon>Glomerellaceae</taxon>
        <taxon>Colletotrichum</taxon>
        <taxon>Colletotrichum gloeosporioides species complex</taxon>
    </lineage>
</organism>
<dbReference type="AlphaFoldDB" id="A0A9W4W6U6"/>
<name>A0A9W4W6U6_9PEZI</name>
<protein>
    <submittedName>
        <fullName evidence="1">Uncharacterized protein</fullName>
    </submittedName>
</protein>
<dbReference type="Proteomes" id="UP001152533">
    <property type="component" value="Unassembled WGS sequence"/>
</dbReference>
<evidence type="ECO:0000313" key="2">
    <source>
        <dbReference type="Proteomes" id="UP001152533"/>
    </source>
</evidence>
<sequence length="76" mass="8883">MDYPCIGVFKGTIMKCLWHVLPSIYSFYLLFYPTFPVARNLSPRLQDPPILERDGHSFIRRFMSKGNLMGARQKKS</sequence>
<evidence type="ECO:0000313" key="1">
    <source>
        <dbReference type="EMBL" id="CAI0641309.1"/>
    </source>
</evidence>